<dbReference type="FunFam" id="2.20.25.80:FF:000003">
    <property type="entry name" value="WRKY transcription factor 57"/>
    <property type="match status" value="1"/>
</dbReference>
<evidence type="ECO:0000313" key="8">
    <source>
        <dbReference type="Proteomes" id="UP000504609"/>
    </source>
</evidence>
<gene>
    <name evidence="9" type="primary">LOC111448234</name>
</gene>
<dbReference type="GeneID" id="111448234"/>
<dbReference type="AlphaFoldDB" id="A0A6J1FRU0"/>
<keyword evidence="2" id="KW-0805">Transcription regulation</keyword>
<feature type="compositionally biased region" description="Low complexity" evidence="6">
    <location>
        <begin position="75"/>
        <end position="86"/>
    </location>
</feature>
<dbReference type="PANTHER" id="PTHR31221">
    <property type="entry name" value="WRKY TRANSCRIPTION FACTOR PROTEIN 1-RELATED"/>
    <property type="match status" value="1"/>
</dbReference>
<keyword evidence="5" id="KW-0539">Nucleus</keyword>
<evidence type="ECO:0000259" key="7">
    <source>
        <dbReference type="PROSITE" id="PS50811"/>
    </source>
</evidence>
<organism evidence="8 9">
    <name type="scientific">Cucurbita moschata</name>
    <name type="common">Winter crookneck squash</name>
    <name type="synonym">Cucurbita pepo var. moschata</name>
    <dbReference type="NCBI Taxonomy" id="3662"/>
    <lineage>
        <taxon>Eukaryota</taxon>
        <taxon>Viridiplantae</taxon>
        <taxon>Streptophyta</taxon>
        <taxon>Embryophyta</taxon>
        <taxon>Tracheophyta</taxon>
        <taxon>Spermatophyta</taxon>
        <taxon>Magnoliopsida</taxon>
        <taxon>eudicotyledons</taxon>
        <taxon>Gunneridae</taxon>
        <taxon>Pentapetalae</taxon>
        <taxon>rosids</taxon>
        <taxon>fabids</taxon>
        <taxon>Cucurbitales</taxon>
        <taxon>Cucurbitaceae</taxon>
        <taxon>Cucurbiteae</taxon>
        <taxon>Cucurbita</taxon>
    </lineage>
</organism>
<dbReference type="PROSITE" id="PS50811">
    <property type="entry name" value="WRKY"/>
    <property type="match status" value="1"/>
</dbReference>
<dbReference type="GO" id="GO:0043565">
    <property type="term" value="F:sequence-specific DNA binding"/>
    <property type="evidence" value="ECO:0007669"/>
    <property type="project" value="InterPro"/>
</dbReference>
<dbReference type="SMART" id="SM00774">
    <property type="entry name" value="WRKY"/>
    <property type="match status" value="1"/>
</dbReference>
<evidence type="ECO:0000256" key="1">
    <source>
        <dbReference type="ARBA" id="ARBA00004123"/>
    </source>
</evidence>
<dbReference type="SUPFAM" id="SSF118290">
    <property type="entry name" value="WRKY DNA-binding domain"/>
    <property type="match status" value="1"/>
</dbReference>
<name>A0A6J1FRU0_CUCMO</name>
<keyword evidence="4" id="KW-0804">Transcription</keyword>
<dbReference type="Pfam" id="PF03106">
    <property type="entry name" value="WRKY"/>
    <property type="match status" value="1"/>
</dbReference>
<accession>A0A6J1FRU0</accession>
<evidence type="ECO:0000256" key="5">
    <source>
        <dbReference type="ARBA" id="ARBA00023242"/>
    </source>
</evidence>
<dbReference type="InterPro" id="IPR003657">
    <property type="entry name" value="WRKY_dom"/>
</dbReference>
<keyword evidence="8" id="KW-1185">Reference proteome</keyword>
<dbReference type="RefSeq" id="XP_022943476.1">
    <property type="nucleotide sequence ID" value="XM_023087708.1"/>
</dbReference>
<sequence length="249" mass="27632">MSNNEDHEKDPYYPNFEAFDPSNVGFYSDFLYDYNNFLSTDIDISCSSSEAISPINDALKKSLGLGESVATGEHPSTPNSSTTCSSVEAAAGGRDSAKSGEVKVDGRKKKEKREKGPRFAFLTKSEIDNLEDGYRWRKYGQKAVKNSPFPRSYYKCTSQNCSVKKRVERSSEDPCFVVTTYEGKHNHYCPITLRGHNVAGVYPPSASPSLIPARILAGEFYGGVDVQQQYYEVPGYGVLEDLVNPKQNP</sequence>
<evidence type="ECO:0000313" key="9">
    <source>
        <dbReference type="RefSeq" id="XP_022943476.1"/>
    </source>
</evidence>
<dbReference type="Proteomes" id="UP000504609">
    <property type="component" value="Unplaced"/>
</dbReference>
<dbReference type="InterPro" id="IPR044810">
    <property type="entry name" value="WRKY_plant"/>
</dbReference>
<dbReference type="KEGG" id="cmos:111448234"/>
<dbReference type="Gene3D" id="2.20.25.80">
    <property type="entry name" value="WRKY domain"/>
    <property type="match status" value="1"/>
</dbReference>
<evidence type="ECO:0000256" key="4">
    <source>
        <dbReference type="ARBA" id="ARBA00023163"/>
    </source>
</evidence>
<feature type="compositionally biased region" description="Basic and acidic residues" evidence="6">
    <location>
        <begin position="95"/>
        <end position="105"/>
    </location>
</feature>
<proteinExistence type="predicted"/>
<reference evidence="9" key="1">
    <citation type="submission" date="2025-08" db="UniProtKB">
        <authorList>
            <consortium name="RefSeq"/>
        </authorList>
    </citation>
    <scope>IDENTIFICATION</scope>
    <source>
        <tissue evidence="9">Young leaves</tissue>
    </source>
</reference>
<keyword evidence="3" id="KW-0238">DNA-binding</keyword>
<evidence type="ECO:0000256" key="3">
    <source>
        <dbReference type="ARBA" id="ARBA00023125"/>
    </source>
</evidence>
<comment type="subcellular location">
    <subcellularLocation>
        <location evidence="1">Nucleus</location>
    </subcellularLocation>
</comment>
<feature type="region of interest" description="Disordered" evidence="6">
    <location>
        <begin position="68"/>
        <end position="111"/>
    </location>
</feature>
<dbReference type="GO" id="GO:0005634">
    <property type="term" value="C:nucleus"/>
    <property type="evidence" value="ECO:0007669"/>
    <property type="project" value="UniProtKB-SubCell"/>
</dbReference>
<feature type="domain" description="WRKY" evidence="7">
    <location>
        <begin position="125"/>
        <end position="190"/>
    </location>
</feature>
<evidence type="ECO:0000256" key="2">
    <source>
        <dbReference type="ARBA" id="ARBA00023015"/>
    </source>
</evidence>
<dbReference type="GO" id="GO:0003700">
    <property type="term" value="F:DNA-binding transcription factor activity"/>
    <property type="evidence" value="ECO:0007669"/>
    <property type="project" value="InterPro"/>
</dbReference>
<protein>
    <submittedName>
        <fullName evidence="9">Probable WRKY transcription factor 28 isoform X1</fullName>
    </submittedName>
</protein>
<evidence type="ECO:0000256" key="6">
    <source>
        <dbReference type="SAM" id="MobiDB-lite"/>
    </source>
</evidence>
<dbReference type="InterPro" id="IPR036576">
    <property type="entry name" value="WRKY_dom_sf"/>
</dbReference>
<dbReference type="PANTHER" id="PTHR31221:SF361">
    <property type="entry name" value="WRKY DOMAIN-CONTAINING PROTEIN"/>
    <property type="match status" value="1"/>
</dbReference>